<dbReference type="AlphaFoldDB" id="A0A2H3B5Y4"/>
<evidence type="ECO:0000313" key="2">
    <source>
        <dbReference type="Proteomes" id="UP000218334"/>
    </source>
</evidence>
<dbReference type="EMBL" id="KZ293441">
    <property type="protein sequence ID" value="PBK66281.1"/>
    <property type="molecule type" value="Genomic_DNA"/>
</dbReference>
<sequence>MSAASRVLEYRRQTRTCFWDTAVWDGVARQLTEALGEVNSLDEVSLYSLREVCSVEAVGRGFGMEVKEPCAVNLTSATTFSFPKWSGTNSQTCECHTWRGTPHCLQKREWEPEGAERKEVGKKTGARKKECSPVVIFKHSDAYSESHEYQLQLCATLLTGTYNIKQYSGKERPDKCFTFLSFHSIPSATKIGYRVVTKPL</sequence>
<reference evidence="2" key="1">
    <citation type="journal article" date="2017" name="Nat. Ecol. Evol.">
        <title>Genome expansion and lineage-specific genetic innovations in the forest pathogenic fungi Armillaria.</title>
        <authorList>
            <person name="Sipos G."/>
            <person name="Prasanna A.N."/>
            <person name="Walter M.C."/>
            <person name="O'Connor E."/>
            <person name="Balint B."/>
            <person name="Krizsan K."/>
            <person name="Kiss B."/>
            <person name="Hess J."/>
            <person name="Varga T."/>
            <person name="Slot J."/>
            <person name="Riley R."/>
            <person name="Boka B."/>
            <person name="Rigling D."/>
            <person name="Barry K."/>
            <person name="Lee J."/>
            <person name="Mihaltcheva S."/>
            <person name="LaButti K."/>
            <person name="Lipzen A."/>
            <person name="Waldron R."/>
            <person name="Moloney N.M."/>
            <person name="Sperisen C."/>
            <person name="Kredics L."/>
            <person name="Vagvoelgyi C."/>
            <person name="Patrignani A."/>
            <person name="Fitzpatrick D."/>
            <person name="Nagy I."/>
            <person name="Doyle S."/>
            <person name="Anderson J.B."/>
            <person name="Grigoriev I.V."/>
            <person name="Gueldener U."/>
            <person name="Muensterkoetter M."/>
            <person name="Nagy L.G."/>
        </authorList>
    </citation>
    <scope>NUCLEOTIDE SEQUENCE [LARGE SCALE GENOMIC DNA]</scope>
    <source>
        <strain evidence="2">28-4</strain>
    </source>
</reference>
<keyword evidence="2" id="KW-1185">Reference proteome</keyword>
<evidence type="ECO:0000313" key="1">
    <source>
        <dbReference type="EMBL" id="PBK66281.1"/>
    </source>
</evidence>
<organism evidence="1 2">
    <name type="scientific">Armillaria solidipes</name>
    <dbReference type="NCBI Taxonomy" id="1076256"/>
    <lineage>
        <taxon>Eukaryota</taxon>
        <taxon>Fungi</taxon>
        <taxon>Dikarya</taxon>
        <taxon>Basidiomycota</taxon>
        <taxon>Agaricomycotina</taxon>
        <taxon>Agaricomycetes</taxon>
        <taxon>Agaricomycetidae</taxon>
        <taxon>Agaricales</taxon>
        <taxon>Marasmiineae</taxon>
        <taxon>Physalacriaceae</taxon>
        <taxon>Armillaria</taxon>
    </lineage>
</organism>
<dbReference type="Proteomes" id="UP000218334">
    <property type="component" value="Unassembled WGS sequence"/>
</dbReference>
<proteinExistence type="predicted"/>
<accession>A0A2H3B5Y4</accession>
<name>A0A2H3B5Y4_9AGAR</name>
<protein>
    <submittedName>
        <fullName evidence="1">Uncharacterized protein</fullName>
    </submittedName>
</protein>
<gene>
    <name evidence="1" type="ORF">ARMSODRAFT_356471</name>
</gene>